<evidence type="ECO:0000313" key="3">
    <source>
        <dbReference type="EMBL" id="ODS31838.1"/>
    </source>
</evidence>
<evidence type="ECO:0000256" key="1">
    <source>
        <dbReference type="PROSITE-ProRule" id="PRU01076"/>
    </source>
</evidence>
<dbReference type="AlphaFoldDB" id="A0A1E3X899"/>
<feature type="domain" description="SpoVT-AbrB" evidence="2">
    <location>
        <begin position="1"/>
        <end position="46"/>
    </location>
</feature>
<dbReference type="Gene3D" id="2.10.260.10">
    <property type="match status" value="1"/>
</dbReference>
<organism evidence="3 4">
    <name type="scientific">Candidatus Scalindua rubra</name>
    <dbReference type="NCBI Taxonomy" id="1872076"/>
    <lineage>
        <taxon>Bacteria</taxon>
        <taxon>Pseudomonadati</taxon>
        <taxon>Planctomycetota</taxon>
        <taxon>Candidatus Brocadiia</taxon>
        <taxon>Candidatus Brocadiales</taxon>
        <taxon>Candidatus Scalinduaceae</taxon>
        <taxon>Candidatus Scalindua</taxon>
    </lineage>
</organism>
<accession>A0A1E3X899</accession>
<proteinExistence type="predicted"/>
<name>A0A1E3X899_9BACT</name>
<dbReference type="SMART" id="SM00966">
    <property type="entry name" value="SpoVT_AbrB"/>
    <property type="match status" value="1"/>
</dbReference>
<dbReference type="Pfam" id="PF04014">
    <property type="entry name" value="MazE_antitoxin"/>
    <property type="match status" value="1"/>
</dbReference>
<keyword evidence="1" id="KW-0238">DNA-binding</keyword>
<dbReference type="InterPro" id="IPR007159">
    <property type="entry name" value="SpoVT-AbrB_dom"/>
</dbReference>
<evidence type="ECO:0000313" key="4">
    <source>
        <dbReference type="Proteomes" id="UP000094056"/>
    </source>
</evidence>
<sequence>MLLRRIKSKNQLTIPSELMKKLDLTRNDIVEFSLEDDYIKVTPVQVESRYTPEELKAIDNIVKNEKKAGKRLKAGKKFEEYIRKI</sequence>
<dbReference type="EMBL" id="MAYW01000092">
    <property type="protein sequence ID" value="ODS31838.1"/>
    <property type="molecule type" value="Genomic_DNA"/>
</dbReference>
<reference evidence="3 4" key="1">
    <citation type="submission" date="2016-07" db="EMBL/GenBank/DDBJ databases">
        <title>Draft genome of Scalindua rubra, obtained from a brine-seawater interface in the Red Sea, sheds light on salt adaptation in anammox bacteria.</title>
        <authorList>
            <person name="Speth D.R."/>
            <person name="Lagkouvardos I."/>
            <person name="Wang Y."/>
            <person name="Qian P.-Y."/>
            <person name="Dutilh B.E."/>
            <person name="Jetten M.S."/>
        </authorList>
    </citation>
    <scope>NUCLEOTIDE SEQUENCE [LARGE SCALE GENOMIC DNA]</scope>
    <source>
        <strain evidence="3">BSI-1</strain>
    </source>
</reference>
<dbReference type="InterPro" id="IPR037914">
    <property type="entry name" value="SpoVT-AbrB_sf"/>
</dbReference>
<dbReference type="Proteomes" id="UP000094056">
    <property type="component" value="Unassembled WGS sequence"/>
</dbReference>
<dbReference type="GO" id="GO:0003677">
    <property type="term" value="F:DNA binding"/>
    <property type="evidence" value="ECO:0007669"/>
    <property type="project" value="UniProtKB-UniRule"/>
</dbReference>
<evidence type="ECO:0000259" key="2">
    <source>
        <dbReference type="PROSITE" id="PS51740"/>
    </source>
</evidence>
<dbReference type="SUPFAM" id="SSF89447">
    <property type="entry name" value="AbrB/MazE/MraZ-like"/>
    <property type="match status" value="1"/>
</dbReference>
<dbReference type="PROSITE" id="PS51740">
    <property type="entry name" value="SPOVT_ABRB"/>
    <property type="match status" value="1"/>
</dbReference>
<protein>
    <submittedName>
        <fullName evidence="3">SpoVT / AbrB like domain protein</fullName>
    </submittedName>
</protein>
<comment type="caution">
    <text evidence="3">The sequence shown here is derived from an EMBL/GenBank/DDBJ whole genome shotgun (WGS) entry which is preliminary data.</text>
</comment>
<gene>
    <name evidence="3" type="ORF">SCARUB_03050</name>
</gene>